<dbReference type="OrthoDB" id="5854584at2759"/>
<proteinExistence type="predicted"/>
<dbReference type="AlphaFoldDB" id="A0A9P4Z234"/>
<comment type="caution">
    <text evidence="4">The sequence shown here is derived from an EMBL/GenBank/DDBJ whole genome shotgun (WGS) entry which is preliminary data.</text>
</comment>
<name>A0A9P4Z234_9HYPO</name>
<dbReference type="Proteomes" id="UP000749293">
    <property type="component" value="Unassembled WGS sequence"/>
</dbReference>
<dbReference type="InterPro" id="IPR037185">
    <property type="entry name" value="EmrE-like"/>
</dbReference>
<accession>A0A9P4Z234</accession>
<dbReference type="Pfam" id="PF00892">
    <property type="entry name" value="EamA"/>
    <property type="match status" value="1"/>
</dbReference>
<sequence length="205" mass="21292">MPDNGLHVSGGGGGIGSWSIRAQWMLFAVASGACAAFNGVFAKLSLRTTTTLTTNISKGIAGFVGLSSMEGAVEVFFRALYDQTFFALNLAFNAVMWSLFTTALAKGTSTTQVSIMNTSANFILTAFLGSIIFSESLPGMWWAGAALLVIGNVIIGRKDESSPSLDEAEGGSSVPAGSRGDGYAPVATAADEDVVDLGDLTEDRR</sequence>
<dbReference type="InterPro" id="IPR000620">
    <property type="entry name" value="EamA_dom"/>
</dbReference>
<dbReference type="PANTHER" id="PTHR31965:SF1">
    <property type="entry name" value="TRANSMEMBRANE PROTEIN 42"/>
    <property type="match status" value="1"/>
</dbReference>
<dbReference type="RefSeq" id="XP_035323886.1">
    <property type="nucleotide sequence ID" value="XM_035466049.1"/>
</dbReference>
<gene>
    <name evidence="4" type="ORF">GMORB2_4073</name>
</gene>
<dbReference type="GeneID" id="55970301"/>
<feature type="transmembrane region" description="Helical" evidence="2">
    <location>
        <begin position="83"/>
        <end position="103"/>
    </location>
</feature>
<feature type="transmembrane region" description="Helical" evidence="2">
    <location>
        <begin position="115"/>
        <end position="133"/>
    </location>
</feature>
<evidence type="ECO:0000259" key="3">
    <source>
        <dbReference type="Pfam" id="PF00892"/>
    </source>
</evidence>
<feature type="transmembrane region" description="Helical" evidence="2">
    <location>
        <begin position="24"/>
        <end position="44"/>
    </location>
</feature>
<dbReference type="PANTHER" id="PTHR31965">
    <property type="entry name" value="TRANSMEMBRANE PROTEIN 42"/>
    <property type="match status" value="1"/>
</dbReference>
<reference evidence="4" key="1">
    <citation type="submission" date="2020-03" db="EMBL/GenBank/DDBJ databases">
        <title>Site-based positive gene gene selection in Geosmithia morbida across the United States reveals a broad range of putative effectors and factors for local host and environmental adapation.</title>
        <authorList>
            <person name="Onufrak A."/>
            <person name="Murdoch R.W."/>
            <person name="Gazis R."/>
            <person name="Huff M."/>
            <person name="Staton M."/>
            <person name="Klingeman W."/>
            <person name="Hadziabdic D."/>
        </authorList>
    </citation>
    <scope>NUCLEOTIDE SEQUENCE</scope>
    <source>
        <strain evidence="4">1262</strain>
    </source>
</reference>
<keyword evidence="2" id="KW-0812">Transmembrane</keyword>
<dbReference type="EMBL" id="JAANYQ010000003">
    <property type="protein sequence ID" value="KAF4125234.1"/>
    <property type="molecule type" value="Genomic_DNA"/>
</dbReference>
<keyword evidence="5" id="KW-1185">Reference proteome</keyword>
<feature type="domain" description="EamA" evidence="3">
    <location>
        <begin position="24"/>
        <end position="155"/>
    </location>
</feature>
<protein>
    <recommendedName>
        <fullName evidence="3">EamA domain-containing protein</fullName>
    </recommendedName>
</protein>
<keyword evidence="2" id="KW-0472">Membrane</keyword>
<feature type="compositionally biased region" description="Acidic residues" evidence="1">
    <location>
        <begin position="190"/>
        <end position="205"/>
    </location>
</feature>
<evidence type="ECO:0000313" key="4">
    <source>
        <dbReference type="EMBL" id="KAF4125234.1"/>
    </source>
</evidence>
<evidence type="ECO:0000256" key="1">
    <source>
        <dbReference type="SAM" id="MobiDB-lite"/>
    </source>
</evidence>
<dbReference type="GO" id="GO:0016020">
    <property type="term" value="C:membrane"/>
    <property type="evidence" value="ECO:0007669"/>
    <property type="project" value="InterPro"/>
</dbReference>
<evidence type="ECO:0000313" key="5">
    <source>
        <dbReference type="Proteomes" id="UP000749293"/>
    </source>
</evidence>
<keyword evidence="2" id="KW-1133">Transmembrane helix</keyword>
<dbReference type="InterPro" id="IPR039632">
    <property type="entry name" value="TMEM42"/>
</dbReference>
<dbReference type="SUPFAM" id="SSF103481">
    <property type="entry name" value="Multidrug resistance efflux transporter EmrE"/>
    <property type="match status" value="1"/>
</dbReference>
<feature type="region of interest" description="Disordered" evidence="1">
    <location>
        <begin position="160"/>
        <end position="205"/>
    </location>
</feature>
<evidence type="ECO:0000256" key="2">
    <source>
        <dbReference type="SAM" id="Phobius"/>
    </source>
</evidence>
<feature type="transmembrane region" description="Helical" evidence="2">
    <location>
        <begin position="56"/>
        <end position="77"/>
    </location>
</feature>
<organism evidence="4 5">
    <name type="scientific">Geosmithia morbida</name>
    <dbReference type="NCBI Taxonomy" id="1094350"/>
    <lineage>
        <taxon>Eukaryota</taxon>
        <taxon>Fungi</taxon>
        <taxon>Dikarya</taxon>
        <taxon>Ascomycota</taxon>
        <taxon>Pezizomycotina</taxon>
        <taxon>Sordariomycetes</taxon>
        <taxon>Hypocreomycetidae</taxon>
        <taxon>Hypocreales</taxon>
        <taxon>Bionectriaceae</taxon>
        <taxon>Geosmithia</taxon>
    </lineage>
</organism>